<organism evidence="1 2">
    <name type="scientific">Halocaridina rubra</name>
    <name type="common">Hawaiian red shrimp</name>
    <dbReference type="NCBI Taxonomy" id="373956"/>
    <lineage>
        <taxon>Eukaryota</taxon>
        <taxon>Metazoa</taxon>
        <taxon>Ecdysozoa</taxon>
        <taxon>Arthropoda</taxon>
        <taxon>Crustacea</taxon>
        <taxon>Multicrustacea</taxon>
        <taxon>Malacostraca</taxon>
        <taxon>Eumalacostraca</taxon>
        <taxon>Eucarida</taxon>
        <taxon>Decapoda</taxon>
        <taxon>Pleocyemata</taxon>
        <taxon>Caridea</taxon>
        <taxon>Atyoidea</taxon>
        <taxon>Atyidae</taxon>
        <taxon>Halocaridina</taxon>
    </lineage>
</organism>
<proteinExistence type="predicted"/>
<protein>
    <submittedName>
        <fullName evidence="1">Uncharacterized protein</fullName>
    </submittedName>
</protein>
<accession>A0AAN8X9K1</accession>
<reference evidence="1 2" key="1">
    <citation type="submission" date="2023-11" db="EMBL/GenBank/DDBJ databases">
        <title>Halocaridina rubra genome assembly.</title>
        <authorList>
            <person name="Smith C."/>
        </authorList>
    </citation>
    <scope>NUCLEOTIDE SEQUENCE [LARGE SCALE GENOMIC DNA]</scope>
    <source>
        <strain evidence="1">EP-1</strain>
        <tissue evidence="1">Whole</tissue>
    </source>
</reference>
<evidence type="ECO:0000313" key="2">
    <source>
        <dbReference type="Proteomes" id="UP001381693"/>
    </source>
</evidence>
<comment type="caution">
    <text evidence="1">The sequence shown here is derived from an EMBL/GenBank/DDBJ whole genome shotgun (WGS) entry which is preliminary data.</text>
</comment>
<sequence>VEILIGLDHPWALLPLEVRWGGDRESFVLRTALGWTVQGALLPRDTMETATILTAIADLPRSTSGNDYLEQR</sequence>
<dbReference type="EMBL" id="JAXCGZ010011560">
    <property type="protein sequence ID" value="KAK7074509.1"/>
    <property type="molecule type" value="Genomic_DNA"/>
</dbReference>
<dbReference type="AlphaFoldDB" id="A0AAN8X9K1"/>
<evidence type="ECO:0000313" key="1">
    <source>
        <dbReference type="EMBL" id="KAK7074509.1"/>
    </source>
</evidence>
<gene>
    <name evidence="1" type="ORF">SK128_011434</name>
</gene>
<feature type="non-terminal residue" evidence="1">
    <location>
        <position position="1"/>
    </location>
</feature>
<dbReference type="Proteomes" id="UP001381693">
    <property type="component" value="Unassembled WGS sequence"/>
</dbReference>
<feature type="non-terminal residue" evidence="1">
    <location>
        <position position="72"/>
    </location>
</feature>
<name>A0AAN8X9K1_HALRR</name>
<keyword evidence="2" id="KW-1185">Reference proteome</keyword>